<dbReference type="Pfam" id="PF00512">
    <property type="entry name" value="HisKA"/>
    <property type="match status" value="1"/>
</dbReference>
<dbReference type="PROSITE" id="PS50109">
    <property type="entry name" value="HIS_KIN"/>
    <property type="match status" value="1"/>
</dbReference>
<keyword evidence="4" id="KW-0808">Transferase</keyword>
<evidence type="ECO:0000256" key="6">
    <source>
        <dbReference type="ARBA" id="ARBA00022777"/>
    </source>
</evidence>
<evidence type="ECO:0000313" key="20">
    <source>
        <dbReference type="Proteomes" id="UP000194873"/>
    </source>
</evidence>
<dbReference type="GO" id="GO:0003700">
    <property type="term" value="F:DNA-binding transcription factor activity"/>
    <property type="evidence" value="ECO:0007669"/>
    <property type="project" value="InterPro"/>
</dbReference>
<keyword evidence="7" id="KW-0067">ATP-binding</keyword>
<dbReference type="SUPFAM" id="SSF47384">
    <property type="entry name" value="Homodimeric domain of signal transducing histidine kinase"/>
    <property type="match status" value="1"/>
</dbReference>
<dbReference type="Gene3D" id="2.60.120.260">
    <property type="entry name" value="Galactose-binding domain-like"/>
    <property type="match status" value="1"/>
</dbReference>
<proteinExistence type="predicted"/>
<feature type="modified residue" description="4-aspartylphosphate" evidence="12">
    <location>
        <position position="808"/>
    </location>
</feature>
<evidence type="ECO:0000256" key="11">
    <source>
        <dbReference type="ARBA" id="ARBA00023163"/>
    </source>
</evidence>
<evidence type="ECO:0000256" key="8">
    <source>
        <dbReference type="ARBA" id="ARBA00023012"/>
    </source>
</evidence>
<dbReference type="SUPFAM" id="SSF55874">
    <property type="entry name" value="ATPase domain of HSP90 chaperone/DNA topoisomerase II/histidine kinase"/>
    <property type="match status" value="1"/>
</dbReference>
<gene>
    <name evidence="19" type="ORF">BXP70_24200</name>
</gene>
<evidence type="ECO:0000256" key="14">
    <source>
        <dbReference type="SAM" id="Phobius"/>
    </source>
</evidence>
<dbReference type="SMART" id="SM00388">
    <property type="entry name" value="HisKA"/>
    <property type="match status" value="1"/>
</dbReference>
<dbReference type="InterPro" id="IPR018062">
    <property type="entry name" value="HTH_AraC-typ_CS"/>
</dbReference>
<keyword evidence="5" id="KW-0547">Nucleotide-binding</keyword>
<evidence type="ECO:0000313" key="19">
    <source>
        <dbReference type="EMBL" id="OUJ70465.1"/>
    </source>
</evidence>
<evidence type="ECO:0000256" key="15">
    <source>
        <dbReference type="SAM" id="SignalP"/>
    </source>
</evidence>
<keyword evidence="3 12" id="KW-0597">Phosphoprotein</keyword>
<reference evidence="19 20" key="1">
    <citation type="submission" date="2017-01" db="EMBL/GenBank/DDBJ databases">
        <title>A new Hymenobacter.</title>
        <authorList>
            <person name="Liang Y."/>
            <person name="Feng F."/>
        </authorList>
    </citation>
    <scope>NUCLEOTIDE SEQUENCE [LARGE SCALE GENOMIC DNA]</scope>
    <source>
        <strain evidence="19">MIMBbqt21</strain>
    </source>
</reference>
<feature type="transmembrane region" description="Helical" evidence="14">
    <location>
        <begin position="333"/>
        <end position="350"/>
    </location>
</feature>
<keyword evidence="20" id="KW-1185">Reference proteome</keyword>
<comment type="catalytic activity">
    <reaction evidence="1">
        <text>ATP + protein L-histidine = ADP + protein N-phospho-L-histidine.</text>
        <dbReference type="EC" id="2.7.13.3"/>
    </reaction>
</comment>
<evidence type="ECO:0000259" key="17">
    <source>
        <dbReference type="PROSITE" id="PS50109"/>
    </source>
</evidence>
<dbReference type="EC" id="2.7.13.3" evidence="2"/>
<evidence type="ECO:0000256" key="5">
    <source>
        <dbReference type="ARBA" id="ARBA00022741"/>
    </source>
</evidence>
<dbReference type="Pfam" id="PF12833">
    <property type="entry name" value="HTH_18"/>
    <property type="match status" value="1"/>
</dbReference>
<feature type="signal peptide" evidence="15">
    <location>
        <begin position="1"/>
        <end position="24"/>
    </location>
</feature>
<evidence type="ECO:0000259" key="18">
    <source>
        <dbReference type="PROSITE" id="PS50110"/>
    </source>
</evidence>
<evidence type="ECO:0000256" key="1">
    <source>
        <dbReference type="ARBA" id="ARBA00000085"/>
    </source>
</evidence>
<dbReference type="CDD" id="cd00082">
    <property type="entry name" value="HisKA"/>
    <property type="match status" value="1"/>
</dbReference>
<keyword evidence="6" id="KW-0418">Kinase</keyword>
<organism evidence="19 20">
    <name type="scientific">Hymenobacter crusticola</name>
    <dbReference type="NCBI Taxonomy" id="1770526"/>
    <lineage>
        <taxon>Bacteria</taxon>
        <taxon>Pseudomonadati</taxon>
        <taxon>Bacteroidota</taxon>
        <taxon>Cytophagia</taxon>
        <taxon>Cytophagales</taxon>
        <taxon>Hymenobacteraceae</taxon>
        <taxon>Hymenobacter</taxon>
    </lineage>
</organism>
<dbReference type="SMART" id="SM00342">
    <property type="entry name" value="HTH_ARAC"/>
    <property type="match status" value="1"/>
</dbReference>
<dbReference type="InterPro" id="IPR036097">
    <property type="entry name" value="HisK_dim/P_sf"/>
</dbReference>
<dbReference type="InterPro" id="IPR003594">
    <property type="entry name" value="HATPase_dom"/>
</dbReference>
<dbReference type="EMBL" id="MTSE01000022">
    <property type="protein sequence ID" value="OUJ70465.1"/>
    <property type="molecule type" value="Genomic_DNA"/>
</dbReference>
<dbReference type="SMART" id="SM00448">
    <property type="entry name" value="REC"/>
    <property type="match status" value="1"/>
</dbReference>
<evidence type="ECO:0000259" key="16">
    <source>
        <dbReference type="PROSITE" id="PS01124"/>
    </source>
</evidence>
<feature type="transmembrane region" description="Helical" evidence="14">
    <location>
        <begin position="243"/>
        <end position="264"/>
    </location>
</feature>
<accession>A0A2C9ZU40</accession>
<dbReference type="Gene3D" id="1.10.10.60">
    <property type="entry name" value="Homeodomain-like"/>
    <property type="match status" value="2"/>
</dbReference>
<dbReference type="InterPro" id="IPR009057">
    <property type="entry name" value="Homeodomain-like_sf"/>
</dbReference>
<dbReference type="AlphaFoldDB" id="A0A2C9ZU40"/>
<dbReference type="PROSITE" id="PS50110">
    <property type="entry name" value="RESPONSE_REGULATORY"/>
    <property type="match status" value="1"/>
</dbReference>
<feature type="domain" description="Response regulatory" evidence="18">
    <location>
        <begin position="760"/>
        <end position="875"/>
    </location>
</feature>
<keyword evidence="9" id="KW-0805">Transcription regulation</keyword>
<dbReference type="InterPro" id="IPR008979">
    <property type="entry name" value="Galactose-bd-like_sf"/>
</dbReference>
<keyword evidence="15" id="KW-0732">Signal</keyword>
<dbReference type="PANTHER" id="PTHR43547">
    <property type="entry name" value="TWO-COMPONENT HISTIDINE KINASE"/>
    <property type="match status" value="1"/>
</dbReference>
<keyword evidence="14" id="KW-0472">Membrane</keyword>
<dbReference type="SUPFAM" id="SSF52172">
    <property type="entry name" value="CheY-like"/>
    <property type="match status" value="1"/>
</dbReference>
<dbReference type="InterPro" id="IPR036890">
    <property type="entry name" value="HATPase_C_sf"/>
</dbReference>
<keyword evidence="13" id="KW-0175">Coiled coil</keyword>
<dbReference type="GO" id="GO:0005524">
    <property type="term" value="F:ATP binding"/>
    <property type="evidence" value="ECO:0007669"/>
    <property type="project" value="UniProtKB-KW"/>
</dbReference>
<keyword evidence="11" id="KW-0804">Transcription</keyword>
<dbReference type="GO" id="GO:0043565">
    <property type="term" value="F:sequence-specific DNA binding"/>
    <property type="evidence" value="ECO:0007669"/>
    <property type="project" value="InterPro"/>
</dbReference>
<dbReference type="FunFam" id="1.10.287.130:FF:000045">
    <property type="entry name" value="Two-component system sensor histidine kinase/response regulator"/>
    <property type="match status" value="1"/>
</dbReference>
<feature type="transmembrane region" description="Helical" evidence="14">
    <location>
        <begin position="276"/>
        <end position="296"/>
    </location>
</feature>
<feature type="coiled-coil region" evidence="13">
    <location>
        <begin position="415"/>
        <end position="495"/>
    </location>
</feature>
<dbReference type="PROSITE" id="PS01124">
    <property type="entry name" value="HTH_ARAC_FAMILY_2"/>
    <property type="match status" value="1"/>
</dbReference>
<dbReference type="GO" id="GO:0000155">
    <property type="term" value="F:phosphorelay sensor kinase activity"/>
    <property type="evidence" value="ECO:0007669"/>
    <property type="project" value="InterPro"/>
</dbReference>
<evidence type="ECO:0000256" key="9">
    <source>
        <dbReference type="ARBA" id="ARBA00023015"/>
    </source>
</evidence>
<evidence type="ECO:0000256" key="4">
    <source>
        <dbReference type="ARBA" id="ARBA00022679"/>
    </source>
</evidence>
<evidence type="ECO:0000256" key="12">
    <source>
        <dbReference type="PROSITE-ProRule" id="PRU00169"/>
    </source>
</evidence>
<dbReference type="InterPro" id="IPR004358">
    <property type="entry name" value="Sig_transdc_His_kin-like_C"/>
</dbReference>
<dbReference type="Pfam" id="PF00072">
    <property type="entry name" value="Response_reg"/>
    <property type="match status" value="1"/>
</dbReference>
<feature type="chain" id="PRO_5012180747" description="histidine kinase" evidence="15">
    <location>
        <begin position="25"/>
        <end position="1010"/>
    </location>
</feature>
<evidence type="ECO:0000256" key="2">
    <source>
        <dbReference type="ARBA" id="ARBA00012438"/>
    </source>
</evidence>
<dbReference type="InterPro" id="IPR005467">
    <property type="entry name" value="His_kinase_dom"/>
</dbReference>
<evidence type="ECO:0000256" key="13">
    <source>
        <dbReference type="SAM" id="Coils"/>
    </source>
</evidence>
<feature type="domain" description="HTH araC/xylS-type" evidence="16">
    <location>
        <begin position="906"/>
        <end position="1005"/>
    </location>
</feature>
<dbReference type="CDD" id="cd16922">
    <property type="entry name" value="HATPase_EvgS-ArcB-TorS-like"/>
    <property type="match status" value="1"/>
</dbReference>
<evidence type="ECO:0000256" key="10">
    <source>
        <dbReference type="ARBA" id="ARBA00023125"/>
    </source>
</evidence>
<evidence type="ECO:0000256" key="7">
    <source>
        <dbReference type="ARBA" id="ARBA00022840"/>
    </source>
</evidence>
<dbReference type="Pfam" id="PF02518">
    <property type="entry name" value="HATPase_c"/>
    <property type="match status" value="1"/>
</dbReference>
<comment type="caution">
    <text evidence="19">The sequence shown here is derived from an EMBL/GenBank/DDBJ whole genome shotgun (WGS) entry which is preliminary data.</text>
</comment>
<keyword evidence="10" id="KW-0238">DNA-binding</keyword>
<dbReference type="PRINTS" id="PR00344">
    <property type="entry name" value="BCTRLSENSOR"/>
</dbReference>
<keyword evidence="14" id="KW-0812">Transmembrane</keyword>
<evidence type="ECO:0000256" key="3">
    <source>
        <dbReference type="ARBA" id="ARBA00022553"/>
    </source>
</evidence>
<dbReference type="InterPro" id="IPR018060">
    <property type="entry name" value="HTH_AraC"/>
</dbReference>
<feature type="transmembrane region" description="Helical" evidence="14">
    <location>
        <begin position="303"/>
        <end position="321"/>
    </location>
</feature>
<feature type="transmembrane region" description="Helical" evidence="14">
    <location>
        <begin position="214"/>
        <end position="236"/>
    </location>
</feature>
<protein>
    <recommendedName>
        <fullName evidence="2">histidine kinase</fullName>
        <ecNumber evidence="2">2.7.13.3</ecNumber>
    </recommendedName>
</protein>
<name>A0A2C9ZU40_9BACT</name>
<dbReference type="Gene3D" id="3.40.50.2300">
    <property type="match status" value="1"/>
</dbReference>
<dbReference type="InterPro" id="IPR011006">
    <property type="entry name" value="CheY-like_superfamily"/>
</dbReference>
<sequence>MLMNIRCFAFILCSCLLSGLAARATPDPTTAVVSASPDSALVQLTAKQVYAATMQRLGGTRRWRYQPGQPVGWASPATHDLDWLLASTGFLMGEAPPGWRGTGCFRLRFTLDSALLGRPLGLHIRQDGASEVYLDGHLLGRYGTIGTSARTTRGIRPRYRLLPFMLHTPGPHLLAIRYAKFEDWPLPYGGIAVWVAPAERLLAERVRQARSDTLSLIAVTSAGLLALLHFCLYGFYCTRRVNLYFGLYMAAVAGTYLMVFLRATFMDTAARWWPQLGFQVGSSLSSGLLLVFLYAMCHVRPPWIWLGLLALTSVGHVAWWLAAPTDNAQVPSLVWAVFLLAVLNLVPALIRAWRQRQPGSGLLIVGTLGTLLMPFVASPAFHIVHQWDSPDFLAAQLTIQLCGLVLPLCMSVYLARDFAATYRNLEAQLRQVEQLSAQNLAQEIERRQLISAQNEQLEAMVQERTEEISQQNHTLTAQRDEISTQAEQLRALDQEKTRFFTNITHEFRTPLTLMLGPVAQIATDTREPATRQHAELVQRNAQRLLHLINQLLDLSRLEAGQQVLQATPGELVGFVRGLLSSFESLAQLRGMHYTFEAAPPVLHVTFDADKLEKVVVNLLSNAFKFTPDAGHVTVYCHAEAVAEPANLTWVELSVRDTGRGIAPAQLPHVFDRFYQADSSHTREQEGTGIGLALTKELVELHGGTITLTSEVERGTTVVVRLPLSWAPAPTAEAPIVERVPVAATPPAEPKLAPAPSEAPLLLLIEDNKDVRAYLRTILAADYQLLEAENGAAGVAVAVAQLPDLVLTDAMMPRLDGYGVCRALKQDERTSHIPIVLLTAKTDLPSKLQGLNLGADAYLTKPFLREELLAQLRNLVRGRQQLQEAYRRSVAEPSLAGPPSREQAFLKKVQELIEQFLDDETLSVETLSRELGLSRTQLHRKFKALTDQAPGDFIRLVRLQRAHELLALRTATVAEVAYQVGYSNPANFSTAFSRHFGYAPSTTPRLNKVSS</sequence>
<feature type="domain" description="Histidine kinase" evidence="17">
    <location>
        <begin position="502"/>
        <end position="725"/>
    </location>
</feature>
<dbReference type="PROSITE" id="PS00041">
    <property type="entry name" value="HTH_ARAC_FAMILY_1"/>
    <property type="match status" value="1"/>
</dbReference>
<dbReference type="SMART" id="SM00387">
    <property type="entry name" value="HATPase_c"/>
    <property type="match status" value="1"/>
</dbReference>
<dbReference type="SUPFAM" id="SSF46689">
    <property type="entry name" value="Homeodomain-like"/>
    <property type="match status" value="1"/>
</dbReference>
<feature type="transmembrane region" description="Helical" evidence="14">
    <location>
        <begin position="362"/>
        <end position="381"/>
    </location>
</feature>
<dbReference type="FunFam" id="3.30.565.10:FF:000037">
    <property type="entry name" value="Hybrid sensor histidine kinase/response regulator"/>
    <property type="match status" value="1"/>
</dbReference>
<dbReference type="Gene3D" id="3.30.565.10">
    <property type="entry name" value="Histidine kinase-like ATPase, C-terminal domain"/>
    <property type="match status" value="1"/>
</dbReference>
<dbReference type="InterPro" id="IPR001789">
    <property type="entry name" value="Sig_transdc_resp-reg_receiver"/>
</dbReference>
<keyword evidence="14" id="KW-1133">Transmembrane helix</keyword>
<keyword evidence="8" id="KW-0902">Two-component regulatory system</keyword>
<dbReference type="PANTHER" id="PTHR43547:SF2">
    <property type="entry name" value="HYBRID SIGNAL TRANSDUCTION HISTIDINE KINASE C"/>
    <property type="match status" value="1"/>
</dbReference>
<dbReference type="Gene3D" id="1.10.287.130">
    <property type="match status" value="1"/>
</dbReference>
<dbReference type="InterPro" id="IPR003661">
    <property type="entry name" value="HisK_dim/P_dom"/>
</dbReference>
<dbReference type="SUPFAM" id="SSF49785">
    <property type="entry name" value="Galactose-binding domain-like"/>
    <property type="match status" value="1"/>
</dbReference>
<dbReference type="Proteomes" id="UP000194873">
    <property type="component" value="Unassembled WGS sequence"/>
</dbReference>